<dbReference type="SUPFAM" id="SSF116734">
    <property type="entry name" value="DNA methylase specificity domain"/>
    <property type="match status" value="2"/>
</dbReference>
<keyword evidence="6" id="KW-1185">Reference proteome</keyword>
<dbReference type="Gene3D" id="3.90.220.20">
    <property type="entry name" value="DNA methylase specificity domains"/>
    <property type="match status" value="3"/>
</dbReference>
<evidence type="ECO:0000313" key="6">
    <source>
        <dbReference type="Proteomes" id="UP000442533"/>
    </source>
</evidence>
<dbReference type="InterPro" id="IPR000055">
    <property type="entry name" value="Restrct_endonuc_typeI_TRD"/>
</dbReference>
<dbReference type="GO" id="GO:0004519">
    <property type="term" value="F:endonuclease activity"/>
    <property type="evidence" value="ECO:0007669"/>
    <property type="project" value="UniProtKB-KW"/>
</dbReference>
<keyword evidence="2" id="KW-0680">Restriction system</keyword>
<dbReference type="GO" id="GO:0003677">
    <property type="term" value="F:DNA binding"/>
    <property type="evidence" value="ECO:0007669"/>
    <property type="project" value="UniProtKB-KW"/>
</dbReference>
<comment type="caution">
    <text evidence="5">The sequence shown here is derived from an EMBL/GenBank/DDBJ whole genome shotgun (WGS) entry which is preliminary data.</text>
</comment>
<keyword evidence="3" id="KW-0238">DNA-binding</keyword>
<evidence type="ECO:0000256" key="1">
    <source>
        <dbReference type="ARBA" id="ARBA00010923"/>
    </source>
</evidence>
<dbReference type="RefSeq" id="WP_155065584.1">
    <property type="nucleotide sequence ID" value="NZ_WMIF01000028.1"/>
</dbReference>
<sequence>MGWPLVRLGEVAAQYSEYVTELEPRPYKKLSVKLYGRGVVPDKPADGAEVRMTRHQIAKAGQVIVSEIWAKKGALGVVPSEGDGALCTSHFFLFDLDPSQISVEWFRYLSIANYFEPELGAAARGTTGYASVRPKRFLDVQIPLPPLAEQQRIVARLDRVAGLVAARERATAAMEADMQAMLAKAFARCIEDAPRRPMAEVAPLIRRPVEIEPDTDYTEIGVRSFYNGIFHRRTMPGSEFSWQDLFWIKEGDLVFSNLMAWEKAIAVAEAHDEGTVGNHRMLTCEANPELATPGFLLAYFRTPEGFSSVVGNSPGTIARNKTLSSKKLPAIEVPVPPLETQRRFDRLQAKARRIRTIRAASALDADALIPALLHQVFGAGDRAA</sequence>
<dbReference type="Proteomes" id="UP000442533">
    <property type="component" value="Unassembled WGS sequence"/>
</dbReference>
<dbReference type="GO" id="GO:0009307">
    <property type="term" value="P:DNA restriction-modification system"/>
    <property type="evidence" value="ECO:0007669"/>
    <property type="project" value="UniProtKB-KW"/>
</dbReference>
<proteinExistence type="inferred from homology"/>
<reference evidence="5 6" key="1">
    <citation type="submission" date="2019-11" db="EMBL/GenBank/DDBJ databases">
        <authorList>
            <person name="Dong K."/>
        </authorList>
    </citation>
    <scope>NUCLEOTIDE SEQUENCE [LARGE SCALE GENOMIC DNA]</scope>
    <source>
        <strain evidence="5 6">JCM 17370</strain>
    </source>
</reference>
<comment type="similarity">
    <text evidence="1">Belongs to the type-I restriction system S methylase family.</text>
</comment>
<dbReference type="InterPro" id="IPR052021">
    <property type="entry name" value="Type-I_RS_S_subunit"/>
</dbReference>
<accession>A0A844H5L2</accession>
<keyword evidence="5" id="KW-0378">Hydrolase</keyword>
<evidence type="ECO:0000313" key="5">
    <source>
        <dbReference type="EMBL" id="MTH36072.1"/>
    </source>
</evidence>
<dbReference type="Pfam" id="PF01420">
    <property type="entry name" value="Methylase_S"/>
    <property type="match status" value="1"/>
</dbReference>
<dbReference type="OrthoDB" id="164285at2"/>
<evidence type="ECO:0000256" key="2">
    <source>
        <dbReference type="ARBA" id="ARBA00022747"/>
    </source>
</evidence>
<organism evidence="5 6">
    <name type="scientific">Paracoccus limosus</name>
    <dbReference type="NCBI Taxonomy" id="913252"/>
    <lineage>
        <taxon>Bacteria</taxon>
        <taxon>Pseudomonadati</taxon>
        <taxon>Pseudomonadota</taxon>
        <taxon>Alphaproteobacteria</taxon>
        <taxon>Rhodobacterales</taxon>
        <taxon>Paracoccaceae</taxon>
        <taxon>Paracoccus</taxon>
    </lineage>
</organism>
<protein>
    <submittedName>
        <fullName evidence="5">Restriction endonuclease subunit S</fullName>
    </submittedName>
</protein>
<evidence type="ECO:0000256" key="3">
    <source>
        <dbReference type="ARBA" id="ARBA00023125"/>
    </source>
</evidence>
<dbReference type="PANTHER" id="PTHR30408:SF12">
    <property type="entry name" value="TYPE I RESTRICTION ENZYME MJAVIII SPECIFICITY SUBUNIT"/>
    <property type="match status" value="1"/>
</dbReference>
<dbReference type="InterPro" id="IPR044946">
    <property type="entry name" value="Restrct_endonuc_typeI_TRD_sf"/>
</dbReference>
<dbReference type="PANTHER" id="PTHR30408">
    <property type="entry name" value="TYPE-1 RESTRICTION ENZYME ECOKI SPECIFICITY PROTEIN"/>
    <property type="match status" value="1"/>
</dbReference>
<feature type="domain" description="Type I restriction modification DNA specificity" evidence="4">
    <location>
        <begin position="110"/>
        <end position="161"/>
    </location>
</feature>
<evidence type="ECO:0000259" key="4">
    <source>
        <dbReference type="Pfam" id="PF01420"/>
    </source>
</evidence>
<gene>
    <name evidence="5" type="ORF">GL279_15840</name>
</gene>
<dbReference type="AlphaFoldDB" id="A0A844H5L2"/>
<keyword evidence="5" id="KW-0255">Endonuclease</keyword>
<name>A0A844H5L2_9RHOB</name>
<dbReference type="EMBL" id="WMIF01000028">
    <property type="protein sequence ID" value="MTH36072.1"/>
    <property type="molecule type" value="Genomic_DNA"/>
</dbReference>
<keyword evidence="5" id="KW-0540">Nuclease</keyword>